<proteinExistence type="predicted"/>
<gene>
    <name evidence="2" type="ORF">ACFPLB_11765</name>
</gene>
<keyword evidence="3" id="KW-1185">Reference proteome</keyword>
<feature type="domain" description="DUF6455" evidence="1">
    <location>
        <begin position="15"/>
        <end position="86"/>
    </location>
</feature>
<organism evidence="2 3">
    <name type="scientific">Aquamicrobium segne</name>
    <dbReference type="NCBI Taxonomy" id="469547"/>
    <lineage>
        <taxon>Bacteria</taxon>
        <taxon>Pseudomonadati</taxon>
        <taxon>Pseudomonadota</taxon>
        <taxon>Alphaproteobacteria</taxon>
        <taxon>Hyphomicrobiales</taxon>
        <taxon>Phyllobacteriaceae</taxon>
        <taxon>Aquamicrobium</taxon>
    </lineage>
</organism>
<evidence type="ECO:0000313" key="2">
    <source>
        <dbReference type="EMBL" id="MFC5386637.1"/>
    </source>
</evidence>
<dbReference type="RefSeq" id="WP_378229816.1">
    <property type="nucleotide sequence ID" value="NZ_JBHSLL010000039.1"/>
</dbReference>
<sequence length="91" mass="10225">MASAQRWPLTELVWRQFRIFDLAMERAGIDAASAARLEAGKAMAEARTTCLTCPVKEQCRALLEKQADFADVRAICPNADFFLRCMEKPDS</sequence>
<reference evidence="3" key="1">
    <citation type="journal article" date="2019" name="Int. J. Syst. Evol. Microbiol.">
        <title>The Global Catalogue of Microorganisms (GCM) 10K type strain sequencing project: providing services to taxonomists for standard genome sequencing and annotation.</title>
        <authorList>
            <consortium name="The Broad Institute Genomics Platform"/>
            <consortium name="The Broad Institute Genome Sequencing Center for Infectious Disease"/>
            <person name="Wu L."/>
            <person name="Ma J."/>
        </authorList>
    </citation>
    <scope>NUCLEOTIDE SEQUENCE [LARGE SCALE GENOMIC DNA]</scope>
    <source>
        <strain evidence="3">CGMCC 4.1415</strain>
    </source>
</reference>
<protein>
    <submittedName>
        <fullName evidence="2">DUF6455 family protein</fullName>
    </submittedName>
</protein>
<dbReference type="Pfam" id="PF20056">
    <property type="entry name" value="DUF6455"/>
    <property type="match status" value="1"/>
</dbReference>
<dbReference type="EMBL" id="JBHSLL010000039">
    <property type="protein sequence ID" value="MFC5386637.1"/>
    <property type="molecule type" value="Genomic_DNA"/>
</dbReference>
<dbReference type="InterPro" id="IPR045601">
    <property type="entry name" value="DUF6455"/>
</dbReference>
<evidence type="ECO:0000259" key="1">
    <source>
        <dbReference type="Pfam" id="PF20056"/>
    </source>
</evidence>
<accession>A0ABW0H0E1</accession>
<evidence type="ECO:0000313" key="3">
    <source>
        <dbReference type="Proteomes" id="UP001596016"/>
    </source>
</evidence>
<name>A0ABW0H0E1_9HYPH</name>
<comment type="caution">
    <text evidence="2">The sequence shown here is derived from an EMBL/GenBank/DDBJ whole genome shotgun (WGS) entry which is preliminary data.</text>
</comment>
<dbReference type="Proteomes" id="UP001596016">
    <property type="component" value="Unassembled WGS sequence"/>
</dbReference>